<dbReference type="InterPro" id="IPR052147">
    <property type="entry name" value="PP2-like/Lectin"/>
</dbReference>
<proteinExistence type="predicted"/>
<sequence>MSQKPHHDAEEDHIIKPEEGLTIFKPRALSIVWGEDTRYWILPDRTSTTGPAELKQVCWLEVNGKTKQGEPPAAGNYEVGFKIALKDDAFGWSNCHVLLVAKVGKRGKYAWRKVPLNKDEQQANGGSLQKNIRLEIKPSDEDRQIYFGMYEVWSARWKGGLLIYEARIKRL</sequence>
<dbReference type="GeneID" id="107425692"/>
<dbReference type="GO" id="GO:0030246">
    <property type="term" value="F:carbohydrate binding"/>
    <property type="evidence" value="ECO:0007669"/>
    <property type="project" value="InterPro"/>
</dbReference>
<dbReference type="Proteomes" id="UP001652623">
    <property type="component" value="Chromosome 1"/>
</dbReference>
<organism evidence="1 2">
    <name type="scientific">Ziziphus jujuba</name>
    <name type="common">Chinese jujube</name>
    <name type="synonym">Ziziphus sativa</name>
    <dbReference type="NCBI Taxonomy" id="326968"/>
    <lineage>
        <taxon>Eukaryota</taxon>
        <taxon>Viridiplantae</taxon>
        <taxon>Streptophyta</taxon>
        <taxon>Embryophyta</taxon>
        <taxon>Tracheophyta</taxon>
        <taxon>Spermatophyta</taxon>
        <taxon>Magnoliopsida</taxon>
        <taxon>eudicotyledons</taxon>
        <taxon>Gunneridae</taxon>
        <taxon>Pentapetalae</taxon>
        <taxon>rosids</taxon>
        <taxon>fabids</taxon>
        <taxon>Rosales</taxon>
        <taxon>Rhamnaceae</taxon>
        <taxon>Paliureae</taxon>
        <taxon>Ziziphus</taxon>
    </lineage>
</organism>
<evidence type="ECO:0000313" key="2">
    <source>
        <dbReference type="RefSeq" id="XP_015891194.3"/>
    </source>
</evidence>
<dbReference type="RefSeq" id="XP_015891194.3">
    <property type="nucleotide sequence ID" value="XM_016035708.4"/>
</dbReference>
<dbReference type="InterPro" id="IPR025886">
    <property type="entry name" value="PP2-like"/>
</dbReference>
<dbReference type="Pfam" id="PF14299">
    <property type="entry name" value="PP2"/>
    <property type="match status" value="1"/>
</dbReference>
<dbReference type="KEGG" id="zju:107425692"/>
<dbReference type="AlphaFoldDB" id="A0A6P4AAV2"/>
<gene>
    <name evidence="2" type="primary">LOC107425692</name>
</gene>
<dbReference type="PANTHER" id="PTHR48478">
    <property type="entry name" value="LECTIN-LIKE"/>
    <property type="match status" value="1"/>
</dbReference>
<dbReference type="PANTHER" id="PTHR48478:SF1">
    <property type="entry name" value="LECTIN-LIKE"/>
    <property type="match status" value="1"/>
</dbReference>
<evidence type="ECO:0000313" key="1">
    <source>
        <dbReference type="Proteomes" id="UP001652623"/>
    </source>
</evidence>
<name>A0A6P4AAV2_ZIZJJ</name>
<dbReference type="InParanoid" id="A0A6P4AAV2"/>
<accession>A0A6P4AAV2</accession>
<reference evidence="1" key="1">
    <citation type="submission" date="2025-05" db="UniProtKB">
        <authorList>
            <consortium name="RefSeq"/>
        </authorList>
    </citation>
    <scope>NUCLEOTIDE SEQUENCE [LARGE SCALE GENOMIC DNA]</scope>
</reference>
<dbReference type="FunCoup" id="A0A6P4AAV2">
    <property type="interactions" value="2"/>
</dbReference>
<protein>
    <submittedName>
        <fullName evidence="2">Protein PHLOEM PROTEIN 2-LIKE A9-like</fullName>
    </submittedName>
</protein>
<keyword evidence="1" id="KW-1185">Reference proteome</keyword>
<reference evidence="2" key="2">
    <citation type="submission" date="2025-08" db="UniProtKB">
        <authorList>
            <consortium name="RefSeq"/>
        </authorList>
    </citation>
    <scope>IDENTIFICATION</scope>
    <source>
        <tissue evidence="2">Seedling</tissue>
    </source>
</reference>